<dbReference type="PANTHER" id="PTHR31507">
    <property type="entry name" value="PROTEIN CBG15923"/>
    <property type="match status" value="1"/>
</dbReference>
<dbReference type="Proteomes" id="UP000887540">
    <property type="component" value="Unplaced"/>
</dbReference>
<keyword evidence="1" id="KW-1185">Reference proteome</keyword>
<dbReference type="AlphaFoldDB" id="A0A914E2F8"/>
<accession>A0A914E2F8</accession>
<name>A0A914E2F8_9BILA</name>
<dbReference type="InterPro" id="IPR000884">
    <property type="entry name" value="TSP1_rpt"/>
</dbReference>
<protein>
    <submittedName>
        <fullName evidence="2">Uncharacterized protein</fullName>
    </submittedName>
</protein>
<evidence type="ECO:0000313" key="2">
    <source>
        <dbReference type="WBParaSite" id="ACRNAN_scaffold4997.g9628.t1"/>
    </source>
</evidence>
<evidence type="ECO:0000313" key="1">
    <source>
        <dbReference type="Proteomes" id="UP000887540"/>
    </source>
</evidence>
<organism evidence="1 2">
    <name type="scientific">Acrobeloides nanus</name>
    <dbReference type="NCBI Taxonomy" id="290746"/>
    <lineage>
        <taxon>Eukaryota</taxon>
        <taxon>Metazoa</taxon>
        <taxon>Ecdysozoa</taxon>
        <taxon>Nematoda</taxon>
        <taxon>Chromadorea</taxon>
        <taxon>Rhabditida</taxon>
        <taxon>Tylenchina</taxon>
        <taxon>Cephalobomorpha</taxon>
        <taxon>Cephaloboidea</taxon>
        <taxon>Cephalobidae</taxon>
        <taxon>Acrobeloides</taxon>
    </lineage>
</organism>
<dbReference type="PROSITE" id="PS50092">
    <property type="entry name" value="TSP1"/>
    <property type="match status" value="1"/>
</dbReference>
<reference evidence="2" key="1">
    <citation type="submission" date="2022-11" db="UniProtKB">
        <authorList>
            <consortium name="WormBaseParasite"/>
        </authorList>
    </citation>
    <scope>IDENTIFICATION</scope>
</reference>
<dbReference type="PANTHER" id="PTHR31507:SF3">
    <property type="entry name" value="TIL DOMAIN-CONTAINING PROTEIN"/>
    <property type="match status" value="1"/>
</dbReference>
<proteinExistence type="predicted"/>
<dbReference type="WBParaSite" id="ACRNAN_scaffold4997.g9628.t1">
    <property type="protein sequence ID" value="ACRNAN_scaffold4997.g9628.t1"/>
    <property type="gene ID" value="ACRNAN_scaffold4997.g9628"/>
</dbReference>
<sequence length="112" mass="11373">MVANGTFVCGIPPTTTTTTTSTITTTTIPCPIGGTWSAWGSASCSDTCGLCGSSVQSRTCLSQSSGCPCSGLTTQSIGYCAPIVCTFPRAACCSYATRQVVNNTFQCVQTSG</sequence>